<keyword evidence="3" id="KW-0813">Transport</keyword>
<dbReference type="PANTHER" id="PTHR30485">
    <property type="entry name" value="NI/FE-HYDROGENASE 1 B-TYPE CYTOCHROME SUBUNIT"/>
    <property type="match status" value="1"/>
</dbReference>
<dbReference type="Pfam" id="PF01292">
    <property type="entry name" value="Ni_hydr_CYTB"/>
    <property type="match status" value="1"/>
</dbReference>
<sequence length="227" mass="26431">MTRTQVHEHCKLKRYIWELPVRWCHWINVFSIVTLTATGAFIAHPFSVAHSASDFAMGWVRFLHFAIGYLFTVSVVSRMIWLLIGNRYAGWREYFPMLTARGRAKLRDMFRYYLFMSHQVPETIGHNPLAATAYFLVFCIYIVMILTGFAMYAQHAPGGLMHRSLGFMYALFNTPTLHLLHHSLPWLLLGFVINHVYSAWLMDIKEHGAEISSIFSGYKFTLKKEDE</sequence>
<keyword evidence="11 12" id="KW-0472">Membrane</keyword>
<dbReference type="InterPro" id="IPR011577">
    <property type="entry name" value="Cyt_b561_bac/Ni-Hgenase"/>
</dbReference>
<dbReference type="Proteomes" id="UP000784128">
    <property type="component" value="Unassembled WGS sequence"/>
</dbReference>
<feature type="domain" description="Cytochrome b561 bacterial/Ni-hydrogenase" evidence="13">
    <location>
        <begin position="17"/>
        <end position="217"/>
    </location>
</feature>
<protein>
    <submittedName>
        <fullName evidence="14">Ni/Fe-hydrogenase, b-type cytochrome subunit</fullName>
    </submittedName>
</protein>
<dbReference type="InterPro" id="IPR016174">
    <property type="entry name" value="Di-haem_cyt_TM"/>
</dbReference>
<gene>
    <name evidence="14" type="primary">cybH</name>
    <name evidence="14" type="ORF">KJB30_12150</name>
</gene>
<feature type="transmembrane region" description="Helical" evidence="12">
    <location>
        <begin position="133"/>
        <end position="153"/>
    </location>
</feature>
<evidence type="ECO:0000256" key="3">
    <source>
        <dbReference type="ARBA" id="ARBA00022448"/>
    </source>
</evidence>
<evidence type="ECO:0000313" key="14">
    <source>
        <dbReference type="EMBL" id="MBT1072543.1"/>
    </source>
</evidence>
<comment type="subcellular location">
    <subcellularLocation>
        <location evidence="1">Cell membrane</location>
        <topology evidence="1">Multi-pass membrane protein</topology>
    </subcellularLocation>
</comment>
<keyword evidence="6 12" id="KW-0812">Transmembrane</keyword>
<proteinExistence type="inferred from homology"/>
<evidence type="ECO:0000256" key="12">
    <source>
        <dbReference type="SAM" id="Phobius"/>
    </source>
</evidence>
<dbReference type="RefSeq" id="WP_214299646.1">
    <property type="nucleotide sequence ID" value="NZ_JAHDYS010000010.1"/>
</dbReference>
<comment type="similarity">
    <text evidence="2">Belongs to the HupC/HyaC/HydC family.</text>
</comment>
<keyword evidence="7" id="KW-0479">Metal-binding</keyword>
<evidence type="ECO:0000259" key="13">
    <source>
        <dbReference type="Pfam" id="PF01292"/>
    </source>
</evidence>
<dbReference type="PANTHER" id="PTHR30485:SF0">
    <property type="entry name" value="NI_FE-HYDROGENASE 1 B-TYPE CYTOCHROME SUBUNIT-RELATED"/>
    <property type="match status" value="1"/>
</dbReference>
<dbReference type="SUPFAM" id="SSF81342">
    <property type="entry name" value="Transmembrane di-heme cytochromes"/>
    <property type="match status" value="1"/>
</dbReference>
<dbReference type="PRINTS" id="PR00161">
    <property type="entry name" value="NIHGNASECYTB"/>
</dbReference>
<feature type="transmembrane region" description="Helical" evidence="12">
    <location>
        <begin position="21"/>
        <end position="42"/>
    </location>
</feature>
<organism evidence="14 15">
    <name type="scientific">Pelotalea chapellei</name>
    <dbReference type="NCBI Taxonomy" id="44671"/>
    <lineage>
        <taxon>Bacteria</taxon>
        <taxon>Pseudomonadati</taxon>
        <taxon>Thermodesulfobacteriota</taxon>
        <taxon>Desulfuromonadia</taxon>
        <taxon>Geobacterales</taxon>
        <taxon>Geobacteraceae</taxon>
        <taxon>Pelotalea</taxon>
    </lineage>
</organism>
<dbReference type="InterPro" id="IPR000516">
    <property type="entry name" value="Ni-dep_Hydgase_cyt-B"/>
</dbReference>
<evidence type="ECO:0000256" key="2">
    <source>
        <dbReference type="ARBA" id="ARBA00008622"/>
    </source>
</evidence>
<evidence type="ECO:0000256" key="5">
    <source>
        <dbReference type="ARBA" id="ARBA00022617"/>
    </source>
</evidence>
<dbReference type="InterPro" id="IPR051542">
    <property type="entry name" value="Hydrogenase_cytochrome"/>
</dbReference>
<feature type="transmembrane region" description="Helical" evidence="12">
    <location>
        <begin position="184"/>
        <end position="202"/>
    </location>
</feature>
<evidence type="ECO:0000256" key="8">
    <source>
        <dbReference type="ARBA" id="ARBA00022982"/>
    </source>
</evidence>
<keyword evidence="8" id="KW-0249">Electron transport</keyword>
<evidence type="ECO:0000256" key="7">
    <source>
        <dbReference type="ARBA" id="ARBA00022723"/>
    </source>
</evidence>
<dbReference type="Gene3D" id="1.20.950.20">
    <property type="entry name" value="Transmembrane di-heme cytochromes, Chain C"/>
    <property type="match status" value="1"/>
</dbReference>
<name>A0ABS5UA22_9BACT</name>
<dbReference type="NCBIfam" id="TIGR02125">
    <property type="entry name" value="CytB-hydogenase"/>
    <property type="match status" value="1"/>
</dbReference>
<keyword evidence="10" id="KW-0408">Iron</keyword>
<evidence type="ECO:0000256" key="11">
    <source>
        <dbReference type="ARBA" id="ARBA00023136"/>
    </source>
</evidence>
<evidence type="ECO:0000256" key="10">
    <source>
        <dbReference type="ARBA" id="ARBA00023004"/>
    </source>
</evidence>
<keyword evidence="4" id="KW-1003">Cell membrane</keyword>
<evidence type="ECO:0000256" key="1">
    <source>
        <dbReference type="ARBA" id="ARBA00004651"/>
    </source>
</evidence>
<evidence type="ECO:0000313" key="15">
    <source>
        <dbReference type="Proteomes" id="UP000784128"/>
    </source>
</evidence>
<dbReference type="EMBL" id="JAHDYS010000010">
    <property type="protein sequence ID" value="MBT1072543.1"/>
    <property type="molecule type" value="Genomic_DNA"/>
</dbReference>
<keyword evidence="15" id="KW-1185">Reference proteome</keyword>
<accession>A0ABS5UA22</accession>
<evidence type="ECO:0000256" key="6">
    <source>
        <dbReference type="ARBA" id="ARBA00022692"/>
    </source>
</evidence>
<feature type="transmembrane region" description="Helical" evidence="12">
    <location>
        <begin position="62"/>
        <end position="84"/>
    </location>
</feature>
<reference evidence="14 15" key="1">
    <citation type="submission" date="2021-05" db="EMBL/GenBank/DDBJ databases">
        <title>The draft genome of Geobacter chapellei DSM 13688.</title>
        <authorList>
            <person name="Xu Z."/>
            <person name="Masuda Y."/>
            <person name="Itoh H."/>
            <person name="Senoo K."/>
        </authorList>
    </citation>
    <scope>NUCLEOTIDE SEQUENCE [LARGE SCALE GENOMIC DNA]</scope>
    <source>
        <strain evidence="14 15">DSM 13688</strain>
    </source>
</reference>
<comment type="caution">
    <text evidence="14">The sequence shown here is derived from an EMBL/GenBank/DDBJ whole genome shotgun (WGS) entry which is preliminary data.</text>
</comment>
<keyword evidence="9 12" id="KW-1133">Transmembrane helix</keyword>
<evidence type="ECO:0000256" key="9">
    <source>
        <dbReference type="ARBA" id="ARBA00022989"/>
    </source>
</evidence>
<keyword evidence="5" id="KW-0349">Heme</keyword>
<evidence type="ECO:0000256" key="4">
    <source>
        <dbReference type="ARBA" id="ARBA00022475"/>
    </source>
</evidence>